<dbReference type="InterPro" id="IPR002711">
    <property type="entry name" value="HNH"/>
</dbReference>
<dbReference type="CDD" id="cd00085">
    <property type="entry name" value="HNHc"/>
    <property type="match status" value="1"/>
</dbReference>
<dbReference type="AlphaFoldDB" id="A0A9Q8CIQ1"/>
<dbReference type="Pfam" id="PF01844">
    <property type="entry name" value="HNH"/>
    <property type="match status" value="1"/>
</dbReference>
<organism evidence="2 3">
    <name type="scientific">Macrococcus carouselicus</name>
    <dbReference type="NCBI Taxonomy" id="69969"/>
    <lineage>
        <taxon>Bacteria</taxon>
        <taxon>Bacillati</taxon>
        <taxon>Bacillota</taxon>
        <taxon>Bacilli</taxon>
        <taxon>Bacillales</taxon>
        <taxon>Staphylococcaceae</taxon>
        <taxon>Macrococcus</taxon>
    </lineage>
</organism>
<dbReference type="OrthoDB" id="9811997at2"/>
<feature type="domain" description="HNH" evidence="1">
    <location>
        <begin position="183"/>
        <end position="238"/>
    </location>
</feature>
<comment type="caution">
    <text evidence="2">The sequence shown here is derived from an EMBL/GenBank/DDBJ whole genome shotgun (WGS) entry which is preliminary data.</text>
</comment>
<keyword evidence="2" id="KW-0255">Endonuclease</keyword>
<dbReference type="EMBL" id="SCWD01000002">
    <property type="protein sequence ID" value="TDM02197.1"/>
    <property type="molecule type" value="Genomic_DNA"/>
</dbReference>
<keyword evidence="2" id="KW-0378">Hydrolase</keyword>
<evidence type="ECO:0000313" key="2">
    <source>
        <dbReference type="EMBL" id="TDM02197.1"/>
    </source>
</evidence>
<proteinExistence type="predicted"/>
<dbReference type="RefSeq" id="WP_133417684.1">
    <property type="nucleotide sequence ID" value="NZ_SCWD01000002.1"/>
</dbReference>
<gene>
    <name evidence="2" type="ORF">ERX40_06470</name>
</gene>
<keyword evidence="3" id="KW-1185">Reference proteome</keyword>
<dbReference type="GO" id="GO:0008270">
    <property type="term" value="F:zinc ion binding"/>
    <property type="evidence" value="ECO:0007669"/>
    <property type="project" value="InterPro"/>
</dbReference>
<keyword evidence="2" id="KW-0540">Nuclease</keyword>
<evidence type="ECO:0000313" key="3">
    <source>
        <dbReference type="Proteomes" id="UP000295280"/>
    </source>
</evidence>
<reference evidence="2 3" key="1">
    <citation type="submission" date="2019-01" db="EMBL/GenBank/DDBJ databases">
        <title>Draft genome sequences of the type strains of six Macrococcus species.</title>
        <authorList>
            <person name="Mazhar S."/>
            <person name="Altermann E."/>
            <person name="Hill C."/>
            <person name="Mcauliffe O."/>
        </authorList>
    </citation>
    <scope>NUCLEOTIDE SEQUENCE [LARGE SCALE GENOMIC DNA]</scope>
    <source>
        <strain evidence="2 3">ATCC 51828</strain>
    </source>
</reference>
<sequence length="259" mass="29858">MKHWIIPCNVKAYDVKSAFEKLDVLDWKQSNNLKSAMIGDIVLIYLSSPYSYVKYVCEIAAVNKPRVTIDDSDFIIKGDNYEKYGNYMELKLISEIDDTMLTSPILKLNGMKGNVQGPRSLKGDLLDFVLECIDPCLNSKITDESKLENTEYKEGKIIVQYGTKFERNPKLRKKAIELHGVTCKVCDFNFEKAYGKLGKDFIEIHHIKPMYQIREEIAMNPETDLVPLCSNCHKMIHRKIKRPLTIQELKEIIDVEGKE</sequence>
<dbReference type="InterPro" id="IPR003615">
    <property type="entry name" value="HNH_nuc"/>
</dbReference>
<protein>
    <submittedName>
        <fullName evidence="2">HNH endonuclease</fullName>
    </submittedName>
</protein>
<dbReference type="GO" id="GO:0004519">
    <property type="term" value="F:endonuclease activity"/>
    <property type="evidence" value="ECO:0007669"/>
    <property type="project" value="UniProtKB-KW"/>
</dbReference>
<dbReference type="GO" id="GO:0003676">
    <property type="term" value="F:nucleic acid binding"/>
    <property type="evidence" value="ECO:0007669"/>
    <property type="project" value="InterPro"/>
</dbReference>
<accession>A0A9Q8CIQ1</accession>
<evidence type="ECO:0000259" key="1">
    <source>
        <dbReference type="Pfam" id="PF01844"/>
    </source>
</evidence>
<dbReference type="Proteomes" id="UP000295280">
    <property type="component" value="Unassembled WGS sequence"/>
</dbReference>
<name>A0A9Q8CIQ1_9STAP</name>